<organism evidence="2 3">
    <name type="scientific">Maribacter confluentis</name>
    <dbReference type="NCBI Taxonomy" id="1656093"/>
    <lineage>
        <taxon>Bacteria</taxon>
        <taxon>Pseudomonadati</taxon>
        <taxon>Bacteroidota</taxon>
        <taxon>Flavobacteriia</taxon>
        <taxon>Flavobacteriales</taxon>
        <taxon>Flavobacteriaceae</taxon>
        <taxon>Maribacter</taxon>
    </lineage>
</organism>
<evidence type="ECO:0000313" key="3">
    <source>
        <dbReference type="Proteomes" id="UP001168579"/>
    </source>
</evidence>
<keyword evidence="1" id="KW-0812">Transmembrane</keyword>
<proteinExistence type="predicted"/>
<gene>
    <name evidence="2" type="ORF">Q2T41_04890</name>
</gene>
<keyword evidence="1" id="KW-1133">Transmembrane helix</keyword>
<dbReference type="Proteomes" id="UP001168579">
    <property type="component" value="Unassembled WGS sequence"/>
</dbReference>
<protein>
    <submittedName>
        <fullName evidence="2">Uncharacterized protein</fullName>
    </submittedName>
</protein>
<reference evidence="2" key="2">
    <citation type="submission" date="2023-06" db="EMBL/GenBank/DDBJ databases">
        <authorList>
            <person name="Lucena T."/>
            <person name="Sun Q."/>
        </authorList>
    </citation>
    <scope>NUCLEOTIDE SEQUENCE</scope>
    <source>
        <strain evidence="2">CECT 8869</strain>
    </source>
</reference>
<keyword evidence="3" id="KW-1185">Reference proteome</keyword>
<sequence length="84" mass="9704">MFAVTAEGVSTFYKWKYGNPENMKMFPEYINIDGVFILAMLTVNISGFYTGNIGRTCSKKYHSSNLLWGENYLLITYKALNYCF</sequence>
<keyword evidence="1" id="KW-0472">Membrane</keyword>
<dbReference type="EMBL" id="JAUKUC010000001">
    <property type="protein sequence ID" value="MDO1511999.1"/>
    <property type="molecule type" value="Genomic_DNA"/>
</dbReference>
<evidence type="ECO:0000256" key="1">
    <source>
        <dbReference type="SAM" id="Phobius"/>
    </source>
</evidence>
<dbReference type="RefSeq" id="WP_304435160.1">
    <property type="nucleotide sequence ID" value="NZ_JAUKUC010000001.1"/>
</dbReference>
<feature type="transmembrane region" description="Helical" evidence="1">
    <location>
        <begin position="29"/>
        <end position="50"/>
    </location>
</feature>
<name>A0ABT8RM69_9FLAO</name>
<evidence type="ECO:0000313" key="2">
    <source>
        <dbReference type="EMBL" id="MDO1511999.1"/>
    </source>
</evidence>
<comment type="caution">
    <text evidence="2">The sequence shown here is derived from an EMBL/GenBank/DDBJ whole genome shotgun (WGS) entry which is preliminary data.</text>
</comment>
<accession>A0ABT8RM69</accession>
<reference evidence="2" key="1">
    <citation type="journal article" date="2014" name="Int. J. Syst. Evol. Microbiol.">
        <title>Complete genome of a new Firmicutes species belonging to the dominant human colonic microbiota ('Ruminococcus bicirculans') reveals two chromosomes and a selective capacity to utilize plant glucans.</title>
        <authorList>
            <consortium name="NISC Comparative Sequencing Program"/>
            <person name="Wegmann U."/>
            <person name="Louis P."/>
            <person name="Goesmann A."/>
            <person name="Henrissat B."/>
            <person name="Duncan S.H."/>
            <person name="Flint H.J."/>
        </authorList>
    </citation>
    <scope>NUCLEOTIDE SEQUENCE</scope>
    <source>
        <strain evidence="2">CECT 8869</strain>
    </source>
</reference>